<reference evidence="1 2" key="1">
    <citation type="submission" date="2021-06" db="EMBL/GenBank/DDBJ databases">
        <authorList>
            <person name="Kallberg Y."/>
            <person name="Tangrot J."/>
            <person name="Rosling A."/>
        </authorList>
    </citation>
    <scope>NUCLEOTIDE SEQUENCE [LARGE SCALE GENOMIC DNA]</scope>
    <source>
        <strain evidence="1 2">120-4 pot B 10/14</strain>
    </source>
</reference>
<organism evidence="1 2">
    <name type="scientific">Gigaspora margarita</name>
    <dbReference type="NCBI Taxonomy" id="4874"/>
    <lineage>
        <taxon>Eukaryota</taxon>
        <taxon>Fungi</taxon>
        <taxon>Fungi incertae sedis</taxon>
        <taxon>Mucoromycota</taxon>
        <taxon>Glomeromycotina</taxon>
        <taxon>Glomeromycetes</taxon>
        <taxon>Diversisporales</taxon>
        <taxon>Gigasporaceae</taxon>
        <taxon>Gigaspora</taxon>
    </lineage>
</organism>
<protein>
    <submittedName>
        <fullName evidence="1">36266_t:CDS:1</fullName>
    </submittedName>
</protein>
<sequence>MNQLKESYKYIFQELLDLNEEAGYNLSPPVIITDFEQSVINAILAAFNTIKPTMLSNTTEIINYFKNIYIYGRIRQQLRNGVVTRNPPLFLPSVLDKRILVLIQLLRKCAKSSNKLICKLNSEPHPTQRKCLINYEKRILSVFNNCDTYMLVDFLRGIAHNISL</sequence>
<accession>A0ABN7V504</accession>
<keyword evidence="2" id="KW-1185">Reference proteome</keyword>
<comment type="caution">
    <text evidence="1">The sequence shown here is derived from an EMBL/GenBank/DDBJ whole genome shotgun (WGS) entry which is preliminary data.</text>
</comment>
<dbReference type="EMBL" id="CAJVQB010008759">
    <property type="protein sequence ID" value="CAG8722768.1"/>
    <property type="molecule type" value="Genomic_DNA"/>
</dbReference>
<gene>
    <name evidence="1" type="ORF">GMARGA_LOCUS13670</name>
</gene>
<evidence type="ECO:0000313" key="1">
    <source>
        <dbReference type="EMBL" id="CAG8722768.1"/>
    </source>
</evidence>
<name>A0ABN7V504_GIGMA</name>
<proteinExistence type="predicted"/>
<evidence type="ECO:0000313" key="2">
    <source>
        <dbReference type="Proteomes" id="UP000789901"/>
    </source>
</evidence>
<dbReference type="Proteomes" id="UP000789901">
    <property type="component" value="Unassembled WGS sequence"/>
</dbReference>